<reference evidence="1" key="1">
    <citation type="submission" date="2014-11" db="EMBL/GenBank/DDBJ databases">
        <authorList>
            <person name="Amaro Gonzalez C."/>
        </authorList>
    </citation>
    <scope>NUCLEOTIDE SEQUENCE</scope>
</reference>
<reference evidence="1" key="2">
    <citation type="journal article" date="2015" name="Fish Shellfish Immunol.">
        <title>Early steps in the European eel (Anguilla anguilla)-Vibrio vulnificus interaction in the gills: Role of the RtxA13 toxin.</title>
        <authorList>
            <person name="Callol A."/>
            <person name="Pajuelo D."/>
            <person name="Ebbesson L."/>
            <person name="Teles M."/>
            <person name="MacKenzie S."/>
            <person name="Amaro C."/>
        </authorList>
    </citation>
    <scope>NUCLEOTIDE SEQUENCE</scope>
</reference>
<name>A0A0E9UWI3_ANGAN</name>
<organism evidence="1">
    <name type="scientific">Anguilla anguilla</name>
    <name type="common">European freshwater eel</name>
    <name type="synonym">Muraena anguilla</name>
    <dbReference type="NCBI Taxonomy" id="7936"/>
    <lineage>
        <taxon>Eukaryota</taxon>
        <taxon>Metazoa</taxon>
        <taxon>Chordata</taxon>
        <taxon>Craniata</taxon>
        <taxon>Vertebrata</taxon>
        <taxon>Euteleostomi</taxon>
        <taxon>Actinopterygii</taxon>
        <taxon>Neopterygii</taxon>
        <taxon>Teleostei</taxon>
        <taxon>Anguilliformes</taxon>
        <taxon>Anguillidae</taxon>
        <taxon>Anguilla</taxon>
    </lineage>
</organism>
<dbReference type="EMBL" id="GBXM01038461">
    <property type="protein sequence ID" value="JAH70116.1"/>
    <property type="molecule type" value="Transcribed_RNA"/>
</dbReference>
<proteinExistence type="predicted"/>
<dbReference type="AlphaFoldDB" id="A0A0E9UWI3"/>
<evidence type="ECO:0000313" key="1">
    <source>
        <dbReference type="EMBL" id="JAH70116.1"/>
    </source>
</evidence>
<accession>A0A0E9UWI3</accession>
<sequence length="27" mass="3380">MELFMGTELFITAFKNWHRNRKYTVFV</sequence>
<protein>
    <submittedName>
        <fullName evidence="1">Uncharacterized protein</fullName>
    </submittedName>
</protein>